<dbReference type="SMART" id="SM00773">
    <property type="entry name" value="WGR"/>
    <property type="match status" value="1"/>
</dbReference>
<evidence type="ECO:0000259" key="12">
    <source>
        <dbReference type="PROSITE" id="PS51977"/>
    </source>
</evidence>
<dbReference type="PROSITE" id="PS51060">
    <property type="entry name" value="PARP_ALPHA_HD"/>
    <property type="match status" value="1"/>
</dbReference>
<dbReference type="Gene3D" id="1.20.142.10">
    <property type="entry name" value="Poly(ADP-ribose) polymerase, regulatory domain"/>
    <property type="match status" value="2"/>
</dbReference>
<dbReference type="InterPro" id="IPR012317">
    <property type="entry name" value="Poly(ADP-ribose)pol_cat_dom"/>
</dbReference>
<sequence length="546" mass="62018">MAKKGHIVEEEDGTIWQAMLNQADIAENHNKFYRIELIQDDTSGAYFVWNRWGRVGFAGQNKLFQHSSLGGAKDDFKKKYKQKTGNEWGAKKFVRKTNKYFPIEIDYGAAEDEDEAQEKKDKKPKEKPVIPPSQLPEAVQALIRLIADVRAMEAYMAEMDIDVERFPLGRLTKRHIREGYEILKRIAEAIKGRSDRDDLTELSNEFYTYIPPAPEDRRQDSSVRSQIARIGPVWDFFGLSSHPPPSEYAARVPLFMGPLFLVWFWFCCAQHAFGMRRLPTIDSDAKLQKKMSLMEALGDMEIAQRVLSDAKQGPAINPIDQKYEALHTLMQPLPPGTERFELIKRMVTNTHAPTHTAYTLAIEDIFDVSRAGESERFVPWAENPNRMLLWHGSRVTNFMGILSQGLRIAPPEAPVTGYMFGKGVYFADMVSKSANYCSTSPTSNTGILLLCEVALGDLYERTAAEYMDQAPAPYLSTWGRGTTIPDPAGEIIIEDGLKVPTGVPKDITLASSLRYNEFIVYNTDQVKIRYLVKLKFNYPDNDEEED</sequence>
<dbReference type="SUPFAM" id="SSF142921">
    <property type="entry name" value="WGR domain-like"/>
    <property type="match status" value="1"/>
</dbReference>
<evidence type="ECO:0000256" key="4">
    <source>
        <dbReference type="ARBA" id="ARBA00022695"/>
    </source>
</evidence>
<dbReference type="Gene3D" id="2.20.140.10">
    <property type="entry name" value="WGR domain"/>
    <property type="match status" value="1"/>
</dbReference>
<organism evidence="13 14">
    <name type="scientific">Paratrimastix pyriformis</name>
    <dbReference type="NCBI Taxonomy" id="342808"/>
    <lineage>
        <taxon>Eukaryota</taxon>
        <taxon>Metamonada</taxon>
        <taxon>Preaxostyla</taxon>
        <taxon>Paratrimastigidae</taxon>
        <taxon>Paratrimastix</taxon>
    </lineage>
</organism>
<keyword evidence="6" id="KW-0539">Nucleus</keyword>
<dbReference type="EMBL" id="JAPMOS010000030">
    <property type="protein sequence ID" value="KAJ4458348.1"/>
    <property type="molecule type" value="Genomic_DNA"/>
</dbReference>
<keyword evidence="14" id="KW-1185">Reference proteome</keyword>
<dbReference type="EC" id="2.4.2.-" evidence="8"/>
<evidence type="ECO:0000313" key="13">
    <source>
        <dbReference type="EMBL" id="KAJ4458348.1"/>
    </source>
</evidence>
<feature type="domain" description="PARP catalytic" evidence="10">
    <location>
        <begin position="317"/>
        <end position="543"/>
    </location>
</feature>
<feature type="domain" description="WGR" evidence="12">
    <location>
        <begin position="4"/>
        <end position="100"/>
    </location>
</feature>
<evidence type="ECO:0000256" key="9">
    <source>
        <dbReference type="SAM" id="MobiDB-lite"/>
    </source>
</evidence>
<accession>A0ABQ8UHS5</accession>
<dbReference type="PANTHER" id="PTHR10459">
    <property type="entry name" value="DNA LIGASE"/>
    <property type="match status" value="1"/>
</dbReference>
<dbReference type="Proteomes" id="UP001141327">
    <property type="component" value="Unassembled WGS sequence"/>
</dbReference>
<dbReference type="InterPro" id="IPR036616">
    <property type="entry name" value="Poly(ADP-ribose)pol_reg_dom_sf"/>
</dbReference>
<comment type="caution">
    <text evidence="13">The sequence shown here is derived from an EMBL/GenBank/DDBJ whole genome shotgun (WGS) entry which is preliminary data.</text>
</comment>
<reference evidence="13" key="1">
    <citation type="journal article" date="2022" name="bioRxiv">
        <title>Genomics of Preaxostyla Flagellates Illuminates Evolutionary Transitions and the Path Towards Mitochondrial Loss.</title>
        <authorList>
            <person name="Novak L.V.F."/>
            <person name="Treitli S.C."/>
            <person name="Pyrih J."/>
            <person name="Halakuc P."/>
            <person name="Pipaliya S.V."/>
            <person name="Vacek V."/>
            <person name="Brzon O."/>
            <person name="Soukal P."/>
            <person name="Eme L."/>
            <person name="Dacks J.B."/>
            <person name="Karnkowska A."/>
            <person name="Elias M."/>
            <person name="Hampl V."/>
        </authorList>
    </citation>
    <scope>NUCLEOTIDE SEQUENCE</scope>
    <source>
        <strain evidence="13">RCP-MX</strain>
    </source>
</reference>
<keyword evidence="2 8" id="KW-0328">Glycosyltransferase</keyword>
<comment type="subcellular location">
    <subcellularLocation>
        <location evidence="1">Nucleus</location>
    </subcellularLocation>
</comment>
<keyword evidence="4" id="KW-0548">Nucleotidyltransferase</keyword>
<dbReference type="Pfam" id="PF00644">
    <property type="entry name" value="PARP"/>
    <property type="match status" value="1"/>
</dbReference>
<name>A0ABQ8UHS5_9EUKA</name>
<evidence type="ECO:0000259" key="10">
    <source>
        <dbReference type="PROSITE" id="PS51059"/>
    </source>
</evidence>
<dbReference type="InterPro" id="IPR036930">
    <property type="entry name" value="WGR_dom_sf"/>
</dbReference>
<dbReference type="PANTHER" id="PTHR10459:SF60">
    <property type="entry name" value="POLY [ADP-RIBOSE] POLYMERASE 2"/>
    <property type="match status" value="1"/>
</dbReference>
<evidence type="ECO:0000256" key="6">
    <source>
        <dbReference type="ARBA" id="ARBA00023242"/>
    </source>
</evidence>
<dbReference type="Pfam" id="PF02877">
    <property type="entry name" value="PARP_reg"/>
    <property type="match status" value="2"/>
</dbReference>
<evidence type="ECO:0000256" key="8">
    <source>
        <dbReference type="RuleBase" id="RU362114"/>
    </source>
</evidence>
<dbReference type="InterPro" id="IPR004102">
    <property type="entry name" value="Poly(ADP-ribose)pol_reg_dom"/>
</dbReference>
<dbReference type="InterPro" id="IPR008893">
    <property type="entry name" value="WGR_domain"/>
</dbReference>
<comment type="catalytic activity">
    <reaction evidence="7">
        <text>NAD(+) + (ADP-D-ribosyl)n-acceptor = nicotinamide + (ADP-D-ribosyl)n+1-acceptor + H(+).</text>
        <dbReference type="EC" id="2.4.2.30"/>
    </reaction>
</comment>
<dbReference type="InterPro" id="IPR050800">
    <property type="entry name" value="ARTD/PARP"/>
</dbReference>
<evidence type="ECO:0000256" key="2">
    <source>
        <dbReference type="ARBA" id="ARBA00022676"/>
    </source>
</evidence>
<dbReference type="Gene3D" id="3.90.228.10">
    <property type="match status" value="1"/>
</dbReference>
<protein>
    <recommendedName>
        <fullName evidence="8">Poly [ADP-ribose] polymerase</fullName>
        <shortName evidence="8">PARP</shortName>
        <ecNumber evidence="8">2.4.2.-</ecNumber>
    </recommendedName>
</protein>
<evidence type="ECO:0000256" key="5">
    <source>
        <dbReference type="ARBA" id="ARBA00023027"/>
    </source>
</evidence>
<dbReference type="SUPFAM" id="SSF47587">
    <property type="entry name" value="Domain of poly(ADP-ribose) polymerase"/>
    <property type="match status" value="2"/>
</dbReference>
<dbReference type="Pfam" id="PF05406">
    <property type="entry name" value="WGR"/>
    <property type="match status" value="1"/>
</dbReference>
<keyword evidence="5 8" id="KW-0520">NAD</keyword>
<keyword evidence="3 8" id="KW-0808">Transferase</keyword>
<evidence type="ECO:0000259" key="11">
    <source>
        <dbReference type="PROSITE" id="PS51060"/>
    </source>
</evidence>
<evidence type="ECO:0000256" key="7">
    <source>
        <dbReference type="ARBA" id="ARBA00033987"/>
    </source>
</evidence>
<dbReference type="SUPFAM" id="SSF56399">
    <property type="entry name" value="ADP-ribosylation"/>
    <property type="match status" value="1"/>
</dbReference>
<feature type="region of interest" description="Disordered" evidence="9">
    <location>
        <begin position="111"/>
        <end position="133"/>
    </location>
</feature>
<evidence type="ECO:0000256" key="3">
    <source>
        <dbReference type="ARBA" id="ARBA00022679"/>
    </source>
</evidence>
<gene>
    <name evidence="13" type="ORF">PAPYR_5894</name>
</gene>
<evidence type="ECO:0000313" key="14">
    <source>
        <dbReference type="Proteomes" id="UP001141327"/>
    </source>
</evidence>
<dbReference type="PROSITE" id="PS51977">
    <property type="entry name" value="WGR"/>
    <property type="match status" value="1"/>
</dbReference>
<feature type="domain" description="PARP alpha-helical" evidence="11">
    <location>
        <begin position="132"/>
        <end position="308"/>
    </location>
</feature>
<proteinExistence type="predicted"/>
<evidence type="ECO:0000256" key="1">
    <source>
        <dbReference type="ARBA" id="ARBA00004123"/>
    </source>
</evidence>
<dbReference type="PROSITE" id="PS51059">
    <property type="entry name" value="PARP_CATALYTIC"/>
    <property type="match status" value="1"/>
</dbReference>
<feature type="compositionally biased region" description="Basic and acidic residues" evidence="9">
    <location>
        <begin position="117"/>
        <end position="128"/>
    </location>
</feature>
<dbReference type="CDD" id="cd01437">
    <property type="entry name" value="parp_like"/>
    <property type="match status" value="1"/>
</dbReference>